<name>A0ABQ2GXJ7_9DEIO</name>
<accession>A0ABQ2GXJ7</accession>
<protein>
    <submittedName>
        <fullName evidence="1">Uncharacterized protein</fullName>
    </submittedName>
</protein>
<gene>
    <name evidence="1" type="ORF">GCM10010841_26110</name>
</gene>
<keyword evidence="2" id="KW-1185">Reference proteome</keyword>
<proteinExistence type="predicted"/>
<dbReference type="Proteomes" id="UP000661918">
    <property type="component" value="Unassembled WGS sequence"/>
</dbReference>
<sequence length="99" mass="10861">MVRLLQRSRGPKAGFNAEAASVSMEPLHSRMVRKGTHNLLRLVETANSISPGAVAFRSPGGERPGDRTRMQTQATGGRFLKPENTINWVRKSGEIHAQP</sequence>
<dbReference type="EMBL" id="BMOM01000025">
    <property type="protein sequence ID" value="GGM16568.1"/>
    <property type="molecule type" value="Genomic_DNA"/>
</dbReference>
<organism evidence="1 2">
    <name type="scientific">Deinococcus aerophilus</name>
    <dbReference type="NCBI Taxonomy" id="522488"/>
    <lineage>
        <taxon>Bacteria</taxon>
        <taxon>Thermotogati</taxon>
        <taxon>Deinococcota</taxon>
        <taxon>Deinococci</taxon>
        <taxon>Deinococcales</taxon>
        <taxon>Deinococcaceae</taxon>
        <taxon>Deinococcus</taxon>
    </lineage>
</organism>
<comment type="caution">
    <text evidence="1">The sequence shown here is derived from an EMBL/GenBank/DDBJ whole genome shotgun (WGS) entry which is preliminary data.</text>
</comment>
<evidence type="ECO:0000313" key="2">
    <source>
        <dbReference type="Proteomes" id="UP000661918"/>
    </source>
</evidence>
<reference evidence="2" key="1">
    <citation type="journal article" date="2019" name="Int. J. Syst. Evol. Microbiol.">
        <title>The Global Catalogue of Microorganisms (GCM) 10K type strain sequencing project: providing services to taxonomists for standard genome sequencing and annotation.</title>
        <authorList>
            <consortium name="The Broad Institute Genomics Platform"/>
            <consortium name="The Broad Institute Genome Sequencing Center for Infectious Disease"/>
            <person name="Wu L."/>
            <person name="Ma J."/>
        </authorList>
    </citation>
    <scope>NUCLEOTIDE SEQUENCE [LARGE SCALE GENOMIC DNA]</scope>
    <source>
        <strain evidence="2">JCM 15443</strain>
    </source>
</reference>
<evidence type="ECO:0000313" key="1">
    <source>
        <dbReference type="EMBL" id="GGM16568.1"/>
    </source>
</evidence>